<evidence type="ECO:0000256" key="2">
    <source>
        <dbReference type="SAM" id="SignalP"/>
    </source>
</evidence>
<reference evidence="3 4" key="1">
    <citation type="submission" date="2016-10" db="EMBL/GenBank/DDBJ databases">
        <authorList>
            <person name="de Groot N.N."/>
        </authorList>
    </citation>
    <scope>NUCLEOTIDE SEQUENCE [LARGE SCALE GENOMIC DNA]</scope>
    <source>
        <strain evidence="3 4">DSM 16195</strain>
    </source>
</reference>
<dbReference type="RefSeq" id="WP_093145356.1">
    <property type="nucleotide sequence ID" value="NZ_FNBA01000009.1"/>
</dbReference>
<dbReference type="SUPFAM" id="SSF103647">
    <property type="entry name" value="TSP type-3 repeat"/>
    <property type="match status" value="1"/>
</dbReference>
<proteinExistence type="predicted"/>
<evidence type="ECO:0000313" key="3">
    <source>
        <dbReference type="EMBL" id="SDF20436.1"/>
    </source>
</evidence>
<dbReference type="InterPro" id="IPR018247">
    <property type="entry name" value="EF_Hand_1_Ca_BS"/>
</dbReference>
<evidence type="ECO:0000313" key="4">
    <source>
        <dbReference type="Proteomes" id="UP000199321"/>
    </source>
</evidence>
<dbReference type="Pfam" id="PF17963">
    <property type="entry name" value="Big_9"/>
    <property type="match status" value="1"/>
</dbReference>
<dbReference type="STRING" id="227084.SAMN05421855_1091"/>
<sequence>MKVYTPNLLKLNFSKFLSFTVFCLLVTIGANSQTIVPTNGSANCEDCTPNDWNKGAGTPDISNNTTAAVAGTGGGGANWVQSPGSPTVITLPSPDNGHTNWLSLRDLGPAGVEESVSVDILDLTPSREYEVLAYSLTAVTNDGESNVPYSNVYNDYYTFEIDGGPIVQVNNLTINDWQTDKLRFTANDVTETLILRPGANANTTAPLGFDDFDFVESVQISVSVNAINTVPIADDNSTTTIVDTPVIFNVISTDFDPDGNIVANTVDLDTSTSGIQNSINTADGSWSVDSLGNVTFTPLSGFSGEATLPYTVNDDYTLDGFNHAATSAPALLTVNVLPDSDGDGIDDEADLDDDNDGILDSVEIGDCATNNSTLDWDNEYTAGGNSPTAGDDPVATNPNISVNSVGITLSRSTTGSLATQEYRVNVSGGYSVDPYYTLYQSSTTTGQSNHIFEFDRPVYNLSFQLYDVDHEPDTGIFDDSDFIDRIQMIITKEDGSNHILIPSEYTISGQTYTSPNIFIGNSVNANMSIDGIQAWITKIEFVYTNNSGSPANFQSFSLTDFSFCSTKDTDGDGIFDYLDLDSDNDGCPDALEGNGGLNYTNLNPDGSINTTTNPINDNGIPVGPGTPGAGITGQDDVSSTDDQVQSVICQCTPGNPAFVDVDGDLVGDACDLDNDNDGIVDAVECGGPFVLQYNYDESLSDSTKLVYVATYDSATYTITVTESTVAQHFIGPDGLQDVSGVTITAGATPSVQNYDRVDDESAVTFTSSAPIQNIQFTDLDDVDRSNNTDYPTDALCFSILGTWGSITGDLAAYNINTGALEVNSPSANAANNLSVGNSSASEFVARGGLSHVLTRSLADDDETNNGAATFIADEPFTVASLLFEDLAQNGARESILSTFSTSFINATTIFCLDSDGDGIPNNLDLDSDNDGCPDALEGDGGLDYTNLNLDGSINLVTNPVNDNGIPVGPGTAPAGTAGQNDVSSLNASVQSAVCSPCSPGSPTYVDSDGDTIGDACDLDNDNDGLIDRDEMGPCGPSGILSETGWRGILYDAPNQDSWALINGSTTFPSTFAQIATFNYNKFNLTSRAFDAVLSTSPTTLSSHPDIEDFVGTLVPDNGSEDSAIKFSRVIANTETGIYRFDLGYGDDHIVIYHNGTKVYAIQNAYSSTTNDSSPSISNVVTLTLNVGDTLEYVIVEENTGNTAIDLYSEKTFELDGISAPRCILDTDGDTIPNHLDLDSDRDGCYDALEGDGGLDYTNLNPDGSINIVTNPVNDNGIPVGPGTAPAGVAGQNDISSTDALVQSVICNPCTLGHPDYVDTDGDSIGDACDLDDDNDGILDKLECPSVIGAVNSGNNTTSLTGFYESEGNSVLGFTINTEYASSVLTSTSGIQIRWDQEADPTTTIDLILDAPISGRLDSVVLGNGAEGVTVGTQNSFKEIVLTWSGGGSAVLYDPLDEVTGRVTGDILSSGDIIVINNGVSYSLEDTEWSINVDMSNVVTFPTTISFLADSTINGNSAYNREGFAFTPILSCPDIDGDSIPNNLDLDSDGDGCSDADEAYNDLDADDNDTGIYGPDTPTLANGGVDANGLVILAGVTGNVYNTTPATTAGGVKTFEEGMTVTIDTAPSNIIKCETETAQFDAIAIAAPIATNNPVATASTNVTYQWSVSTDGTNYSDLASETGTVASGATVSLVLTGVTEAMSGNTYKVVFTNEANLCGAEAEATLTVNAEDASFNYDAAAYCVDVSDPTPLITGDTGGAFSSAPAGLSLTAATGVIDVSASTPGTYSVTYTTAGTCPTNSSVSITINALDDASFNYDAAAYCVDASDPTPTISGVTGGTFSSAAGLSINASTGAIDVSASTAGTYTVTYTTSGACPNSSTASVTINALDDASFNYDAAAYCVDASDPTPTISGVTGGTFSSTAGLSINAATGAIDVSTSTPATYTVTYTTSGTCPNSSTASVTINALDDASFSYDAAAYCVDASDPTPTISGVTGGTFSSTAGLSINASTGAIDVSASTAGTYTVTYTTSGACPNSSTASVTINALDDASFNYDAAAYCVDASDPTPTISGVTGGTFSSTAGLSINAATGAIDVSASTPATYTITYTTSGTCSNSSTASVTINALDDASFSYDAASYCVDASDPTPTISGVTGGTFSSTAGLSINASTGAIDVSASTPGTYSVTYTTSGTCVNTSNVSVTINALDDASFTYDAASYCVDASDPTPTISGVTGGTFSSTAGLSINAATGVIDVSASTPATYTVTYTTAGTCRNTSNVSVTINALDDASFSYGAAAYCVDASDPTPTISGVAGGTFSSTAGLSINASTGAIDVSASTPATYTVTYTTSGTCPNSSTASVTINALDDASFSYDAAAYCVDASDPTPTISGVAGGTFSSTAGLSINAATGAIDVSASTAGTYTVTYTTSGACPNSSTVSVTINALDDASFSYGAAAYCVDASDPTPTISGVAGGTFSSTAGLSINASTGAIDVSASTPATYTVTYTTSGTCPNSSTVSVTINALDDASFSYDAAAYCVDASDPTPTISGVAGGTFSSTAGLSINAATGAIDVSTSTPATYTVTYTTAGTCRNTSNVSVTINALDDASFSYDAAAYCVDASDPTPTISGVTGGTFSSTAGLSINAATGAIDVSASTPATYTVTYTTAGTCRNTSNVSVTINALDDASFSYDAAAYCVDASDPTPTISGVTGGTFSSTAGLSINAATGAIDVSASTPATYTVTYTTAGTCRNTSNVSVTINALDDASFTYDAAAYCVDASDPTPTISGVAGGTFSSTAGLSINAATGAIDVSTSTPATYTVTYTTSGTCPNSSTASVTINALDDASFSYDAAAYCVDASDPTPTISGVAGGTFSSTAGLSINAATGAIDVSTSTPATYTVTYTTSGTCPNSSNVSVTINALDDASFSYDAAAYCVDASDPTPTISGVAGGIFSSTAGLSINAATGAIDVSTSTPATYTVTYTTSGTCPNSSNVSVTINALDDASFSYDAAAYCVDASDPTPTISGVAGGTFSSTAGLSINAATGAIDVSASTPATYTITYTTSGTCPNSSTASVTINALDDASFSYDATAYCVDASDPTPTISGVTGGTFSSTAGLSINAATGAIDVSASTPATYTVTYTTSGTCPNSSSVSVTINALDDASFSYDAAAYCVDASDPTPTISGVA</sequence>
<protein>
    <recommendedName>
        <fullName evidence="5">Gliding motility-associated C-terminal domain-containing protein</fullName>
    </recommendedName>
</protein>
<name>A0A1G7J6B6_9FLAO</name>
<dbReference type="GO" id="GO:0005509">
    <property type="term" value="F:calcium ion binding"/>
    <property type="evidence" value="ECO:0007669"/>
    <property type="project" value="InterPro"/>
</dbReference>
<dbReference type="PROSITE" id="PS00018">
    <property type="entry name" value="EF_HAND_1"/>
    <property type="match status" value="2"/>
</dbReference>
<dbReference type="OrthoDB" id="1522652at2"/>
<dbReference type="EMBL" id="FNBA01000009">
    <property type="protein sequence ID" value="SDF20436.1"/>
    <property type="molecule type" value="Genomic_DNA"/>
</dbReference>
<feature type="chain" id="PRO_5011506436" description="Gliding motility-associated C-terminal domain-containing protein" evidence="2">
    <location>
        <begin position="33"/>
        <end position="3179"/>
    </location>
</feature>
<feature type="signal peptide" evidence="2">
    <location>
        <begin position="1"/>
        <end position="32"/>
    </location>
</feature>
<keyword evidence="4" id="KW-1185">Reference proteome</keyword>
<gene>
    <name evidence="3" type="ORF">SAMN05421855_1091</name>
</gene>
<dbReference type="Gene3D" id="4.10.1080.10">
    <property type="entry name" value="TSP type-3 repeat"/>
    <property type="match status" value="1"/>
</dbReference>
<feature type="region of interest" description="Disordered" evidence="1">
    <location>
        <begin position="608"/>
        <end position="638"/>
    </location>
</feature>
<feature type="non-terminal residue" evidence="3">
    <location>
        <position position="3179"/>
    </location>
</feature>
<evidence type="ECO:0000256" key="1">
    <source>
        <dbReference type="SAM" id="MobiDB-lite"/>
    </source>
</evidence>
<evidence type="ECO:0008006" key="5">
    <source>
        <dbReference type="Google" id="ProtNLM"/>
    </source>
</evidence>
<organism evidence="3 4">
    <name type="scientific">Ulvibacter litoralis</name>
    <dbReference type="NCBI Taxonomy" id="227084"/>
    <lineage>
        <taxon>Bacteria</taxon>
        <taxon>Pseudomonadati</taxon>
        <taxon>Bacteroidota</taxon>
        <taxon>Flavobacteriia</taxon>
        <taxon>Flavobacteriales</taxon>
        <taxon>Flavobacteriaceae</taxon>
        <taxon>Ulvibacter</taxon>
    </lineage>
</organism>
<keyword evidence="2" id="KW-0732">Signal</keyword>
<dbReference type="Proteomes" id="UP000199321">
    <property type="component" value="Unassembled WGS sequence"/>
</dbReference>
<accession>A0A1G7J6B6</accession>
<dbReference type="InterPro" id="IPR028974">
    <property type="entry name" value="TSP_type-3_rpt"/>
</dbReference>